<feature type="region of interest" description="Disordered" evidence="1">
    <location>
        <begin position="1"/>
        <end position="98"/>
    </location>
</feature>
<dbReference type="GO" id="GO:0050821">
    <property type="term" value="P:protein stabilization"/>
    <property type="evidence" value="ECO:0007669"/>
    <property type="project" value="TreeGrafter"/>
</dbReference>
<feature type="compositionally biased region" description="Basic and acidic residues" evidence="1">
    <location>
        <begin position="86"/>
        <end position="98"/>
    </location>
</feature>
<proteinExistence type="predicted"/>
<accession>A0AA43QSN7</accession>
<dbReference type="PANTHER" id="PTHR31184">
    <property type="entry name" value="HUNTINGTIN-INTERACTING PROTEIN K FAMILY MEMBER"/>
    <property type="match status" value="1"/>
</dbReference>
<sequence>MAEPQPASATEGMDDPPAPTTAEDRKTAAAMNALESRTADNDEDNQKPTKQIDTDALGKAISRLELQDKGGKPAAQDPNEARRKKKEEEQKEKERRAKIKVDQADVSLLVDQLDLTKTKATELLRAHEADVGKALTAAFRVWG</sequence>
<feature type="compositionally biased region" description="Basic and acidic residues" evidence="1">
    <location>
        <begin position="37"/>
        <end position="53"/>
    </location>
</feature>
<dbReference type="InterPro" id="IPR038922">
    <property type="entry name" value="HYPK_UBA"/>
</dbReference>
<evidence type="ECO:0000256" key="1">
    <source>
        <dbReference type="SAM" id="MobiDB-lite"/>
    </source>
</evidence>
<dbReference type="GO" id="GO:0043066">
    <property type="term" value="P:negative regulation of apoptotic process"/>
    <property type="evidence" value="ECO:0007669"/>
    <property type="project" value="TreeGrafter"/>
</dbReference>
<evidence type="ECO:0000313" key="3">
    <source>
        <dbReference type="EMBL" id="MDI1490989.1"/>
    </source>
</evidence>
<dbReference type="AlphaFoldDB" id="A0AA43QSN7"/>
<protein>
    <recommendedName>
        <fullName evidence="2">Nascent polypeptide-associated complex subunit alpha-like UBA domain-containing protein</fullName>
    </recommendedName>
</protein>
<evidence type="ECO:0000313" key="4">
    <source>
        <dbReference type="Proteomes" id="UP001161017"/>
    </source>
</evidence>
<dbReference type="Proteomes" id="UP001161017">
    <property type="component" value="Unassembled WGS sequence"/>
</dbReference>
<dbReference type="PANTHER" id="PTHR31184:SF2">
    <property type="entry name" value="HUNTINGTIN-INTERACTING PROTEIN K"/>
    <property type="match status" value="1"/>
</dbReference>
<organism evidence="3 4">
    <name type="scientific">Ramalina farinacea</name>
    <dbReference type="NCBI Taxonomy" id="258253"/>
    <lineage>
        <taxon>Eukaryota</taxon>
        <taxon>Fungi</taxon>
        <taxon>Dikarya</taxon>
        <taxon>Ascomycota</taxon>
        <taxon>Pezizomycotina</taxon>
        <taxon>Lecanoromycetes</taxon>
        <taxon>OSLEUM clade</taxon>
        <taxon>Lecanoromycetidae</taxon>
        <taxon>Lecanorales</taxon>
        <taxon>Lecanorineae</taxon>
        <taxon>Ramalinaceae</taxon>
        <taxon>Ramalina</taxon>
    </lineage>
</organism>
<name>A0AA43QSN7_9LECA</name>
<comment type="caution">
    <text evidence="3">The sequence shown here is derived from an EMBL/GenBank/DDBJ whole genome shotgun (WGS) entry which is preliminary data.</text>
</comment>
<dbReference type="CDD" id="cd14361">
    <property type="entry name" value="UBA_HYPK"/>
    <property type="match status" value="1"/>
</dbReference>
<evidence type="ECO:0000259" key="2">
    <source>
        <dbReference type="Pfam" id="PF19026"/>
    </source>
</evidence>
<reference evidence="3" key="1">
    <citation type="journal article" date="2023" name="Genome Biol. Evol.">
        <title>First Whole Genome Sequence and Flow Cytometry Genome Size Data for the Lichen-Forming Fungus Ramalina farinacea (Ascomycota).</title>
        <authorList>
            <person name="Llewellyn T."/>
            <person name="Mian S."/>
            <person name="Hill R."/>
            <person name="Leitch I.J."/>
            <person name="Gaya E."/>
        </authorList>
    </citation>
    <scope>NUCLEOTIDE SEQUENCE</scope>
    <source>
        <strain evidence="3">LIQ254RAFAR</strain>
    </source>
</reference>
<dbReference type="InterPro" id="IPR052617">
    <property type="entry name" value="Huntingtin-int_K"/>
</dbReference>
<dbReference type="EMBL" id="JAPUFD010000013">
    <property type="protein sequence ID" value="MDI1490989.1"/>
    <property type="molecule type" value="Genomic_DNA"/>
</dbReference>
<dbReference type="Pfam" id="PF19026">
    <property type="entry name" value="UBA_HYPK"/>
    <property type="match status" value="1"/>
</dbReference>
<keyword evidence="4" id="KW-1185">Reference proteome</keyword>
<gene>
    <name evidence="3" type="ORF">OHK93_002194</name>
</gene>
<feature type="domain" description="Nascent polypeptide-associated complex subunit alpha-like UBA" evidence="2">
    <location>
        <begin position="99"/>
        <end position="137"/>
    </location>
</feature>
<dbReference type="InterPro" id="IPR044034">
    <property type="entry name" value="NAC-like_UBA"/>
</dbReference>